<dbReference type="RefSeq" id="YP_010080320.1">
    <property type="nucleotide sequence ID" value="NC_054986.1"/>
</dbReference>
<reference evidence="2 3" key="1">
    <citation type="journal article" date="2017" name="Int. J. Food Microbiol.">
        <title>Leuconostoc mesenteroides and Leuconostoc pseudomesenteroides bacteriophages: Genomics and cross-species host ranges.</title>
        <authorList>
            <person name="Pujato S.A."/>
            <person name="Guglielmotti D.M."/>
            <person name="Martinez-Garcia M."/>
            <person name="Quiberoni A."/>
            <person name="Mojica F.J.M."/>
        </authorList>
    </citation>
    <scope>NUCLEOTIDE SEQUENCE [LARGE SCALE GENOMIC DNA]</scope>
</reference>
<dbReference type="GeneID" id="65069279"/>
<evidence type="ECO:0000313" key="3">
    <source>
        <dbReference type="Proteomes" id="UP000225353"/>
    </source>
</evidence>
<keyword evidence="3" id="KW-1185">Reference proteome</keyword>
<dbReference type="Proteomes" id="UP000225353">
    <property type="component" value="Segment"/>
</dbReference>
<organism evidence="2 3">
    <name type="scientific">Leuconostoc phage LDG</name>
    <dbReference type="NCBI Taxonomy" id="1897539"/>
    <lineage>
        <taxon>Viruses</taxon>
        <taxon>Duplodnaviria</taxon>
        <taxon>Heunggongvirae</taxon>
        <taxon>Uroviricota</taxon>
        <taxon>Caudoviricetes</taxon>
        <taxon>Mccleskeyvirinae</taxon>
        <taxon>Limdunavirus</taxon>
        <taxon>Limdunavirus LDG</taxon>
    </lineage>
</organism>
<proteinExistence type="predicted"/>
<name>A0A219VG52_9CAUD</name>
<dbReference type="KEGG" id="vg:65069279"/>
<feature type="region of interest" description="Disordered" evidence="1">
    <location>
        <begin position="74"/>
        <end position="150"/>
    </location>
</feature>
<evidence type="ECO:0000256" key="1">
    <source>
        <dbReference type="SAM" id="MobiDB-lite"/>
    </source>
</evidence>
<accession>A0A219VG52</accession>
<evidence type="ECO:0000313" key="2">
    <source>
        <dbReference type="EMBL" id="AOQ27544.1"/>
    </source>
</evidence>
<protein>
    <submittedName>
        <fullName evidence="2">Lysin</fullName>
    </submittedName>
</protein>
<dbReference type="EMBL" id="KX555527">
    <property type="protein sequence ID" value="AOQ27544.1"/>
    <property type="molecule type" value="Genomic_DNA"/>
</dbReference>
<feature type="compositionally biased region" description="Low complexity" evidence="1">
    <location>
        <begin position="84"/>
        <end position="139"/>
    </location>
</feature>
<sequence length="150" mass="16156">MTNYNVTIKEITSTTAGQGFAIGQGGVISIEFNPTLASSITNQLPKGEFYLIKFTDENKFMYVPSTRFKATFTTSVIVEPEPIESTSNSQSETSSPINDSTSHSETSESESQSEVSTDSQTETSESTSSLSTSQSISEQPTLDLRGKNNG</sequence>